<keyword evidence="3" id="KW-0720">Serine protease</keyword>
<feature type="chain" id="PRO_5038772500" evidence="4">
    <location>
        <begin position="25"/>
        <end position="385"/>
    </location>
</feature>
<name>A0A2N5NBS3_9BACL</name>
<dbReference type="PANTHER" id="PTHR43343">
    <property type="entry name" value="PEPTIDASE S12"/>
    <property type="match status" value="1"/>
</dbReference>
<dbReference type="RefSeq" id="WP_101807737.1">
    <property type="nucleotide sequence ID" value="NZ_NFEZ01000002.1"/>
</dbReference>
<keyword evidence="6" id="KW-1185">Reference proteome</keyword>
<evidence type="ECO:0000313" key="5">
    <source>
        <dbReference type="EMBL" id="PLT47799.1"/>
    </source>
</evidence>
<reference evidence="5 6" key="1">
    <citation type="submission" date="2017-05" db="EMBL/GenBank/DDBJ databases">
        <title>Functional genome analysis of Paenibacillus pasadenensis strain R16: insights on endophytic life style and antifungal activity.</title>
        <authorList>
            <person name="Passera A."/>
            <person name="Marcolungo L."/>
            <person name="Casati P."/>
            <person name="Brasca M."/>
            <person name="Quaglino F."/>
            <person name="Delledonne M."/>
        </authorList>
    </citation>
    <scope>NUCLEOTIDE SEQUENCE [LARGE SCALE GENOMIC DNA]</scope>
    <source>
        <strain evidence="5 6">R16</strain>
    </source>
</reference>
<dbReference type="Gene3D" id="2.40.10.120">
    <property type="match status" value="1"/>
</dbReference>
<dbReference type="PRINTS" id="PR00834">
    <property type="entry name" value="PROTEASES2C"/>
</dbReference>
<dbReference type="InterPro" id="IPR051201">
    <property type="entry name" value="Chloro_Bact_Ser_Proteases"/>
</dbReference>
<sequence>MKWKTSWPAALAALLLLAGGTASLAIHLDLPQRAGAEPLLAVLPSGGAGSASALKEVIFNTQKKVFTIQSDSGLGSGFLYNDRGDLLTNAHVVAGSRTVRVIASDARELTGEVIGIGSELDVAVVRVPELSGSQPLKLERTGRVEVGDPVLAVGSPLGLQSTVTTGIVSGLGRNFAMKPYIYRNLYQISASIAPGNSGGPLVDQRTGAVLGMNSAEMQDGEIGFSIPIADVLGIAEGWSNSPMEELPGVRDDEADTATGKKTITDYAGYLVSRFYESLSNGDYLYAYSLLGYSWKAQDPYEDFRKGYLPTKNVVIKSLNVTQNGERSATVKAVIEAEEHGQDGASVKRNFEVTYKVGYENDQLKLIDGKGKELDAAGEKASKKKG</sequence>
<evidence type="ECO:0000313" key="6">
    <source>
        <dbReference type="Proteomes" id="UP000234789"/>
    </source>
</evidence>
<evidence type="ECO:0000256" key="3">
    <source>
        <dbReference type="ARBA" id="ARBA00022825"/>
    </source>
</evidence>
<comment type="caution">
    <text evidence="5">The sequence shown here is derived from an EMBL/GenBank/DDBJ whole genome shotgun (WGS) entry which is preliminary data.</text>
</comment>
<feature type="signal peptide" evidence="4">
    <location>
        <begin position="1"/>
        <end position="24"/>
    </location>
</feature>
<protein>
    <submittedName>
        <fullName evidence="5">Serine protease MucD/AlgY associated with sigma factor RpoE</fullName>
    </submittedName>
</protein>
<dbReference type="SUPFAM" id="SSF50494">
    <property type="entry name" value="Trypsin-like serine proteases"/>
    <property type="match status" value="1"/>
</dbReference>
<dbReference type="InterPro" id="IPR009003">
    <property type="entry name" value="Peptidase_S1_PA"/>
</dbReference>
<accession>A0A2N5NBS3</accession>
<dbReference type="GO" id="GO:0006508">
    <property type="term" value="P:proteolysis"/>
    <property type="evidence" value="ECO:0007669"/>
    <property type="project" value="UniProtKB-KW"/>
</dbReference>
<evidence type="ECO:0000256" key="4">
    <source>
        <dbReference type="SAM" id="SignalP"/>
    </source>
</evidence>
<dbReference type="InterPro" id="IPR001940">
    <property type="entry name" value="Peptidase_S1C"/>
</dbReference>
<evidence type="ECO:0000256" key="2">
    <source>
        <dbReference type="ARBA" id="ARBA00022801"/>
    </source>
</evidence>
<keyword evidence="4" id="KW-0732">Signal</keyword>
<dbReference type="GO" id="GO:0004252">
    <property type="term" value="F:serine-type endopeptidase activity"/>
    <property type="evidence" value="ECO:0007669"/>
    <property type="project" value="InterPro"/>
</dbReference>
<gene>
    <name evidence="5" type="ORF">B8V81_0706</name>
</gene>
<dbReference type="EMBL" id="NFEZ01000002">
    <property type="protein sequence ID" value="PLT47799.1"/>
    <property type="molecule type" value="Genomic_DNA"/>
</dbReference>
<dbReference type="AlphaFoldDB" id="A0A2N5NBS3"/>
<proteinExistence type="predicted"/>
<keyword evidence="2" id="KW-0378">Hydrolase</keyword>
<evidence type="ECO:0000256" key="1">
    <source>
        <dbReference type="ARBA" id="ARBA00022670"/>
    </source>
</evidence>
<dbReference type="Pfam" id="PF13365">
    <property type="entry name" value="Trypsin_2"/>
    <property type="match status" value="1"/>
</dbReference>
<dbReference type="Proteomes" id="UP000234789">
    <property type="component" value="Unassembled WGS sequence"/>
</dbReference>
<organism evidence="5 6">
    <name type="scientific">Paenibacillus pasadenensis</name>
    <dbReference type="NCBI Taxonomy" id="217090"/>
    <lineage>
        <taxon>Bacteria</taxon>
        <taxon>Bacillati</taxon>
        <taxon>Bacillota</taxon>
        <taxon>Bacilli</taxon>
        <taxon>Bacillales</taxon>
        <taxon>Paenibacillaceae</taxon>
        <taxon>Paenibacillus</taxon>
    </lineage>
</organism>
<dbReference type="PANTHER" id="PTHR43343:SF3">
    <property type="entry name" value="PROTEASE DO-LIKE 8, CHLOROPLASTIC"/>
    <property type="match status" value="1"/>
</dbReference>
<keyword evidence="1 5" id="KW-0645">Protease</keyword>